<feature type="region of interest" description="Disordered" evidence="1">
    <location>
        <begin position="50"/>
        <end position="69"/>
    </location>
</feature>
<keyword evidence="4" id="KW-1185">Reference proteome</keyword>
<organism evidence="3 4">
    <name type="scientific">Branchiostoma lanceolatum</name>
    <name type="common">Common lancelet</name>
    <name type="synonym">Amphioxus lanceolatum</name>
    <dbReference type="NCBI Taxonomy" id="7740"/>
    <lineage>
        <taxon>Eukaryota</taxon>
        <taxon>Metazoa</taxon>
        <taxon>Chordata</taxon>
        <taxon>Cephalochordata</taxon>
        <taxon>Leptocardii</taxon>
        <taxon>Amphioxiformes</taxon>
        <taxon>Branchiostomatidae</taxon>
        <taxon>Branchiostoma</taxon>
    </lineage>
</organism>
<sequence length="69" mass="7775">MPPPHPTGNIGEIMGLFTGASLLTILEVWEYMWERLKGFLGKHRRTNVQQVKPAHNDKNGGIHNGAFHK</sequence>
<keyword evidence="2" id="KW-1133">Transmembrane helix</keyword>
<evidence type="ECO:0000256" key="1">
    <source>
        <dbReference type="SAM" id="MobiDB-lite"/>
    </source>
</evidence>
<evidence type="ECO:0000313" key="4">
    <source>
        <dbReference type="Proteomes" id="UP000838412"/>
    </source>
</evidence>
<reference evidence="3" key="1">
    <citation type="submission" date="2022-01" db="EMBL/GenBank/DDBJ databases">
        <authorList>
            <person name="Braso-Vives M."/>
        </authorList>
    </citation>
    <scope>NUCLEOTIDE SEQUENCE</scope>
</reference>
<dbReference type="OrthoDB" id="5874059at2759"/>
<proteinExistence type="predicted"/>
<keyword evidence="2" id="KW-0812">Transmembrane</keyword>
<accession>A0A8J9ZDY2</accession>
<evidence type="ECO:0000256" key="2">
    <source>
        <dbReference type="SAM" id="Phobius"/>
    </source>
</evidence>
<keyword evidence="2" id="KW-0472">Membrane</keyword>
<protein>
    <submittedName>
        <fullName evidence="3">Hypp974 protein</fullName>
    </submittedName>
</protein>
<gene>
    <name evidence="3" type="primary">Hypp974</name>
    <name evidence="3" type="ORF">BLAG_LOCUS12674</name>
</gene>
<dbReference type="EMBL" id="OV696687">
    <property type="protein sequence ID" value="CAH1252659.1"/>
    <property type="molecule type" value="Genomic_DNA"/>
</dbReference>
<name>A0A8J9ZDY2_BRALA</name>
<dbReference type="Gene3D" id="1.10.287.770">
    <property type="entry name" value="YojJ-like"/>
    <property type="match status" value="1"/>
</dbReference>
<dbReference type="AlphaFoldDB" id="A0A8J9ZDY2"/>
<evidence type="ECO:0000313" key="3">
    <source>
        <dbReference type="EMBL" id="CAH1252659.1"/>
    </source>
</evidence>
<feature type="transmembrane region" description="Helical" evidence="2">
    <location>
        <begin position="13"/>
        <end position="33"/>
    </location>
</feature>
<dbReference type="Proteomes" id="UP000838412">
    <property type="component" value="Chromosome 2"/>
</dbReference>